<evidence type="ECO:0000313" key="2">
    <source>
        <dbReference type="Proteomes" id="UP000270678"/>
    </source>
</evidence>
<sequence length="106" mass="12404">MRRIIAIILLIVGACFLILDARQQVNSKKELEETNALITQSSTTVNSEEKRTIDVSYLTPTVSRAEFHPKQNDLIMLEFPHSLWMVNKYYCRDIRIPFFKILTNCR</sequence>
<protein>
    <submittedName>
        <fullName evidence="1">Uncharacterized protein</fullName>
    </submittedName>
</protein>
<dbReference type="Proteomes" id="UP000270678">
    <property type="component" value="Chromosome"/>
</dbReference>
<name>A0A3Q9I8Y7_9BACL</name>
<dbReference type="RefSeq" id="WP_126999000.1">
    <property type="nucleotide sequence ID" value="NZ_CP034346.1"/>
</dbReference>
<accession>A0A3Q9I8Y7</accession>
<proteinExistence type="predicted"/>
<organism evidence="1 2">
    <name type="scientific">Paenibacillus lutimineralis</name>
    <dbReference type="NCBI Taxonomy" id="2707005"/>
    <lineage>
        <taxon>Bacteria</taxon>
        <taxon>Bacillati</taxon>
        <taxon>Bacillota</taxon>
        <taxon>Bacilli</taxon>
        <taxon>Bacillales</taxon>
        <taxon>Paenibacillaceae</taxon>
        <taxon>Paenibacillus</taxon>
    </lineage>
</organism>
<dbReference type="EMBL" id="CP034346">
    <property type="protein sequence ID" value="AZS15409.1"/>
    <property type="molecule type" value="Genomic_DNA"/>
</dbReference>
<evidence type="ECO:0000313" key="1">
    <source>
        <dbReference type="EMBL" id="AZS15409.1"/>
    </source>
</evidence>
<dbReference type="PROSITE" id="PS51257">
    <property type="entry name" value="PROKAR_LIPOPROTEIN"/>
    <property type="match status" value="1"/>
</dbReference>
<dbReference type="AlphaFoldDB" id="A0A3Q9I8Y7"/>
<keyword evidence="2" id="KW-1185">Reference proteome</keyword>
<gene>
    <name evidence="1" type="ORF">EI981_13675</name>
</gene>
<dbReference type="KEGG" id="plut:EI981_13675"/>
<reference evidence="2" key="1">
    <citation type="submission" date="2018-12" db="EMBL/GenBank/DDBJ databases">
        <title>Complete genome sequence of Paenibacillus sp. MBLB1234.</title>
        <authorList>
            <person name="Nam Y.-D."/>
            <person name="Kang J."/>
            <person name="Chung W.-H."/>
            <person name="Park Y.S."/>
        </authorList>
    </citation>
    <scope>NUCLEOTIDE SEQUENCE [LARGE SCALE GENOMIC DNA]</scope>
    <source>
        <strain evidence="2">MBLB1234</strain>
    </source>
</reference>